<gene>
    <name evidence="8" type="ORF">EB796_015909</name>
</gene>
<evidence type="ECO:0000256" key="5">
    <source>
        <dbReference type="SAM" id="Coils"/>
    </source>
</evidence>
<name>A0A7J7JJW1_BUGNE</name>
<evidence type="ECO:0000256" key="2">
    <source>
        <dbReference type="ARBA" id="ARBA00022771"/>
    </source>
</evidence>
<dbReference type="InterPro" id="IPR013083">
    <property type="entry name" value="Znf_RING/FYVE/PHD"/>
</dbReference>
<dbReference type="Gene3D" id="3.30.160.60">
    <property type="entry name" value="Classic Zinc Finger"/>
    <property type="match status" value="1"/>
</dbReference>
<dbReference type="PANTHER" id="PTHR25462:SF296">
    <property type="entry name" value="MEIOTIC P26, ISOFORM F"/>
    <property type="match status" value="1"/>
</dbReference>
<feature type="coiled-coil region" evidence="5">
    <location>
        <begin position="231"/>
        <end position="258"/>
    </location>
</feature>
<keyword evidence="2 4" id="KW-0863">Zinc-finger</keyword>
<keyword evidence="1" id="KW-0479">Metal-binding</keyword>
<keyword evidence="5" id="KW-0175">Coiled coil</keyword>
<keyword evidence="9" id="KW-1185">Reference proteome</keyword>
<dbReference type="InterPro" id="IPR047153">
    <property type="entry name" value="TRIM45/56/19-like"/>
</dbReference>
<dbReference type="GO" id="GO:0008270">
    <property type="term" value="F:zinc ion binding"/>
    <property type="evidence" value="ECO:0007669"/>
    <property type="project" value="UniProtKB-KW"/>
</dbReference>
<evidence type="ECO:0000256" key="1">
    <source>
        <dbReference type="ARBA" id="ARBA00022723"/>
    </source>
</evidence>
<dbReference type="AlphaFoldDB" id="A0A7J7JJW1"/>
<dbReference type="GO" id="GO:0005654">
    <property type="term" value="C:nucleoplasm"/>
    <property type="evidence" value="ECO:0007669"/>
    <property type="project" value="TreeGrafter"/>
</dbReference>
<accession>A0A7J7JJW1</accession>
<evidence type="ECO:0000256" key="4">
    <source>
        <dbReference type="PROSITE-ProRule" id="PRU00024"/>
    </source>
</evidence>
<evidence type="ECO:0000259" key="7">
    <source>
        <dbReference type="PROSITE" id="PS50119"/>
    </source>
</evidence>
<feature type="domain" description="B box-type" evidence="7">
    <location>
        <begin position="134"/>
        <end position="180"/>
    </location>
</feature>
<keyword evidence="3" id="KW-0862">Zinc</keyword>
<dbReference type="Gene3D" id="3.30.40.10">
    <property type="entry name" value="Zinc/RING finger domain, C3HC4 (zinc finger)"/>
    <property type="match status" value="1"/>
</dbReference>
<dbReference type="InterPro" id="IPR001841">
    <property type="entry name" value="Znf_RING"/>
</dbReference>
<reference evidence="8" key="1">
    <citation type="submission" date="2020-06" db="EMBL/GenBank/DDBJ databases">
        <title>Draft genome of Bugula neritina, a colonial animal packing powerful symbionts and potential medicines.</title>
        <authorList>
            <person name="Rayko M."/>
        </authorList>
    </citation>
    <scope>NUCLEOTIDE SEQUENCE [LARGE SCALE GENOMIC DNA]</scope>
    <source>
        <strain evidence="8">Kwan_BN1</strain>
    </source>
</reference>
<protein>
    <submittedName>
        <fullName evidence="8">F47G9.4</fullName>
    </submittedName>
</protein>
<dbReference type="InterPro" id="IPR000315">
    <property type="entry name" value="Znf_B-box"/>
</dbReference>
<dbReference type="GO" id="GO:0061630">
    <property type="term" value="F:ubiquitin protein ligase activity"/>
    <property type="evidence" value="ECO:0007669"/>
    <property type="project" value="TreeGrafter"/>
</dbReference>
<feature type="domain" description="RING-type" evidence="6">
    <location>
        <begin position="14"/>
        <end position="57"/>
    </location>
</feature>
<sequence length="640" mass="71730">MAEVAATPADQVECALCLRTEDSLVNPKRLPCSHIHCEECLISIYETYNLIQCPTCSEAFDVSVDSLPDYNLEPEPIIACDSCFQKGVSNVAAVVYCPTCPVKCCPAHQKLHNEVFVSHQSISIEEYKVQAKRLEVKSCATHEELPYTVGCRECHELFCVKCLAGLAQCSKGKAHQLLPIDDLFEELLKLIDQLSAEALGKEKIISTLIKKISVSISNYEEDTKEMVKLVHKTKEQQLNAIRAHYAKLESQLVKKRKKTQDELVDYAENNLGQSLAKLTQYRLCIQSGRKYCHKVDIIKSFKQTKDNIQSLTKKDLSPLRIQSVKLKLPDHPPTLELEMSPIKLINLENPKKSVSPVSKPNPLNICKLMESQQPLVVFSALLSPIHQFEFSPCKNGISVCSSKKKIYVGRNQTIIRIEKGLELGGPVVEGFDEEICHISECCSTFYTLTKKEDTFIVYTHDCNGKPDRRWAVVNGDTTESSMNFVVIDYQLVVPDRPNKMLVVLPTKGGVRKIISCPFLSKGFISIAAVDETSVVINDALSGRLYRLDIHSNVVMWIHHSTDQLLGIHCYKGKYLFAYSKKDGAIKVFDIATGKRFGCLAIDLPKDFLGYDMAIAKQTLAIACGPESAVFLYKIEEQIQK</sequence>
<dbReference type="PROSITE" id="PS50089">
    <property type="entry name" value="ZF_RING_2"/>
    <property type="match status" value="1"/>
</dbReference>
<evidence type="ECO:0000259" key="6">
    <source>
        <dbReference type="PROSITE" id="PS50089"/>
    </source>
</evidence>
<evidence type="ECO:0000313" key="9">
    <source>
        <dbReference type="Proteomes" id="UP000593567"/>
    </source>
</evidence>
<evidence type="ECO:0000313" key="8">
    <source>
        <dbReference type="EMBL" id="KAF6025658.1"/>
    </source>
</evidence>
<dbReference type="PROSITE" id="PS50119">
    <property type="entry name" value="ZF_BBOX"/>
    <property type="match status" value="1"/>
</dbReference>
<dbReference type="SUPFAM" id="SSF101908">
    <property type="entry name" value="Putative isomerase YbhE"/>
    <property type="match status" value="1"/>
</dbReference>
<evidence type="ECO:0000256" key="3">
    <source>
        <dbReference type="ARBA" id="ARBA00022833"/>
    </source>
</evidence>
<dbReference type="Proteomes" id="UP000593567">
    <property type="component" value="Unassembled WGS sequence"/>
</dbReference>
<comment type="caution">
    <text evidence="8">The sequence shown here is derived from an EMBL/GenBank/DDBJ whole genome shotgun (WGS) entry which is preliminary data.</text>
</comment>
<dbReference type="SUPFAM" id="SSF57850">
    <property type="entry name" value="RING/U-box"/>
    <property type="match status" value="1"/>
</dbReference>
<dbReference type="PANTHER" id="PTHR25462">
    <property type="entry name" value="BONUS, ISOFORM C-RELATED"/>
    <property type="match status" value="1"/>
</dbReference>
<organism evidence="8 9">
    <name type="scientific">Bugula neritina</name>
    <name type="common">Brown bryozoan</name>
    <name type="synonym">Sertularia neritina</name>
    <dbReference type="NCBI Taxonomy" id="10212"/>
    <lineage>
        <taxon>Eukaryota</taxon>
        <taxon>Metazoa</taxon>
        <taxon>Spiralia</taxon>
        <taxon>Lophotrochozoa</taxon>
        <taxon>Bryozoa</taxon>
        <taxon>Gymnolaemata</taxon>
        <taxon>Cheilostomatida</taxon>
        <taxon>Flustrina</taxon>
        <taxon>Buguloidea</taxon>
        <taxon>Bugulidae</taxon>
        <taxon>Bugula</taxon>
    </lineage>
</organism>
<dbReference type="OrthoDB" id="6269600at2759"/>
<dbReference type="SMART" id="SM00184">
    <property type="entry name" value="RING"/>
    <property type="match status" value="1"/>
</dbReference>
<dbReference type="EMBL" id="VXIV02002437">
    <property type="protein sequence ID" value="KAF6025658.1"/>
    <property type="molecule type" value="Genomic_DNA"/>
</dbReference>
<dbReference type="SUPFAM" id="SSF57845">
    <property type="entry name" value="B-box zinc-binding domain"/>
    <property type="match status" value="1"/>
</dbReference>
<proteinExistence type="predicted"/>